<gene>
    <name evidence="2" type="ORF">THICB1_30327</name>
</gene>
<comment type="caution">
    <text evidence="2">The sequence shown here is derived from an EMBL/GenBank/DDBJ whole genome shotgun (WGS) entry which is preliminary data.</text>
</comment>
<feature type="region of interest" description="Disordered" evidence="1">
    <location>
        <begin position="1"/>
        <end position="55"/>
    </location>
</feature>
<accession>A0ABM9T7L9</accession>
<protein>
    <submittedName>
        <fullName evidence="2">Uncharacterized protein</fullName>
    </submittedName>
</protein>
<dbReference type="Proteomes" id="UP000078599">
    <property type="component" value="Unassembled WGS sequence"/>
</dbReference>
<keyword evidence="3" id="KW-1185">Reference proteome</keyword>
<sequence length="55" mass="6354">MQSTIQTNAQWPWQKDKDETGYSPKPDRSNQSTRQAQAEESQDSVRVRSSQDGKR</sequence>
<evidence type="ECO:0000313" key="2">
    <source>
        <dbReference type="EMBL" id="CQR34116.1"/>
    </source>
</evidence>
<proteinExistence type="predicted"/>
<feature type="compositionally biased region" description="Polar residues" evidence="1">
    <location>
        <begin position="29"/>
        <end position="39"/>
    </location>
</feature>
<feature type="compositionally biased region" description="Basic and acidic residues" evidence="1">
    <location>
        <begin position="43"/>
        <end position="55"/>
    </location>
</feature>
<dbReference type="EMBL" id="CTRI01000023">
    <property type="protein sequence ID" value="CQR34116.1"/>
    <property type="molecule type" value="Genomic_DNA"/>
</dbReference>
<organism evidence="2 3">
    <name type="scientific">Thiomonas arsenitoxydans (strain DSM 22701 / CIP 110005 / 3As)</name>
    <dbReference type="NCBI Taxonomy" id="426114"/>
    <lineage>
        <taxon>Bacteria</taxon>
        <taxon>Pseudomonadati</taxon>
        <taxon>Pseudomonadota</taxon>
        <taxon>Betaproteobacteria</taxon>
        <taxon>Burkholderiales</taxon>
        <taxon>Thiomonas</taxon>
    </lineage>
</organism>
<evidence type="ECO:0000313" key="3">
    <source>
        <dbReference type="Proteomes" id="UP000078599"/>
    </source>
</evidence>
<feature type="compositionally biased region" description="Basic and acidic residues" evidence="1">
    <location>
        <begin position="14"/>
        <end position="28"/>
    </location>
</feature>
<reference evidence="2 3" key="1">
    <citation type="submission" date="2015-03" db="EMBL/GenBank/DDBJ databases">
        <authorList>
            <person name="Regsiter A."/>
            <person name="william w."/>
        </authorList>
    </citation>
    <scope>NUCLEOTIDE SEQUENCE [LARGE SCALE GENOMIC DNA]</scope>
    <source>
        <strain evidence="2 3">CB1</strain>
    </source>
</reference>
<evidence type="ECO:0000256" key="1">
    <source>
        <dbReference type="SAM" id="MobiDB-lite"/>
    </source>
</evidence>
<name>A0ABM9T7L9_THIA3</name>
<feature type="compositionally biased region" description="Polar residues" evidence="1">
    <location>
        <begin position="1"/>
        <end position="11"/>
    </location>
</feature>